<feature type="region of interest" description="Disordered" evidence="1">
    <location>
        <begin position="1"/>
        <end position="27"/>
    </location>
</feature>
<evidence type="ECO:0000256" key="1">
    <source>
        <dbReference type="SAM" id="MobiDB-lite"/>
    </source>
</evidence>
<dbReference type="PANTHER" id="PTHR42815:SF2">
    <property type="entry name" value="FAD-BINDING, PUTATIVE (AFU_ORTHOLOGUE AFUA_6G07600)-RELATED"/>
    <property type="match status" value="1"/>
</dbReference>
<dbReference type="PANTHER" id="PTHR42815">
    <property type="entry name" value="FAD-BINDING, PUTATIVE (AFU_ORTHOLOGUE AFUA_6G07600)-RELATED"/>
    <property type="match status" value="1"/>
</dbReference>
<comment type="caution">
    <text evidence="2">The sequence shown here is derived from an EMBL/GenBank/DDBJ whole genome shotgun (WGS) entry which is preliminary data.</text>
</comment>
<dbReference type="Proteomes" id="UP000681341">
    <property type="component" value="Unassembled WGS sequence"/>
</dbReference>
<accession>A0ABS3TZZ3</accession>
<reference evidence="2 3" key="1">
    <citation type="submission" date="2021-03" db="EMBL/GenBank/DDBJ databases">
        <title>Glycomyces sp. nov., a novel actinomycete isolated from soil.</title>
        <authorList>
            <person name="Yang X."/>
            <person name="Xu X."/>
        </authorList>
    </citation>
    <scope>NUCLEOTIDE SEQUENCE [LARGE SCALE GENOMIC DNA]</scope>
    <source>
        <strain evidence="2 3">NEAU-S30</strain>
    </source>
</reference>
<dbReference type="SUPFAM" id="SSF50475">
    <property type="entry name" value="FMN-binding split barrel"/>
    <property type="match status" value="1"/>
</dbReference>
<dbReference type="EMBL" id="JAGFNP010000002">
    <property type="protein sequence ID" value="MBO3732082.1"/>
    <property type="molecule type" value="Genomic_DNA"/>
</dbReference>
<evidence type="ECO:0000313" key="2">
    <source>
        <dbReference type="EMBL" id="MBO3732082.1"/>
    </source>
</evidence>
<organism evidence="2 3">
    <name type="scientific">Glycomyces niveus</name>
    <dbReference type="NCBI Taxonomy" id="2820287"/>
    <lineage>
        <taxon>Bacteria</taxon>
        <taxon>Bacillati</taxon>
        <taxon>Actinomycetota</taxon>
        <taxon>Actinomycetes</taxon>
        <taxon>Glycomycetales</taxon>
        <taxon>Glycomycetaceae</taxon>
        <taxon>Glycomyces</taxon>
    </lineage>
</organism>
<dbReference type="RefSeq" id="WP_208494871.1">
    <property type="nucleotide sequence ID" value="NZ_JAGFNP010000002.1"/>
</dbReference>
<keyword evidence="3" id="KW-1185">Reference proteome</keyword>
<protein>
    <submittedName>
        <fullName evidence="2">Pyridoxamine 5'-phosphate oxidase family protein</fullName>
    </submittedName>
</protein>
<name>A0ABS3TZZ3_9ACTN</name>
<gene>
    <name evidence="2" type="ORF">J5V16_04550</name>
</gene>
<sequence length="302" mass="32637">MRSIEHPGEQAVQERAGEGGPGWGSPMFGASLSGGFAEFLQRQCMLFLSSEDEDGRMWTTTVAGRPGFAHAADHRTLLVDALPAEGDALGTALRDGADVGILALEPQTRRRIRVNGTVTRRDGGLAVRTEQVLGNCPKYLQVREVTAYDETPPSAAVAREGLDALQRKWIESADTFFIGSRSPEHGADASHRGGEPGFVTVEDDVIRWPDYLGNSFYMTLGNIEVNPAAGLLFVDWETGATLQLTGECRVDWDPAAAAALPGALRVVEFTVRSVVQVDGASPLRWRLLDRSRHNPPAACMVP</sequence>
<evidence type="ECO:0000313" key="3">
    <source>
        <dbReference type="Proteomes" id="UP000681341"/>
    </source>
</evidence>
<dbReference type="Gene3D" id="2.30.110.10">
    <property type="entry name" value="Electron Transport, Fmn-binding Protein, Chain A"/>
    <property type="match status" value="1"/>
</dbReference>
<proteinExistence type="predicted"/>
<dbReference type="InterPro" id="IPR012349">
    <property type="entry name" value="Split_barrel_FMN-bd"/>
</dbReference>